<accession>A0A0P7WCW7</accession>
<dbReference type="Proteomes" id="UP000034805">
    <property type="component" value="Unassembled WGS sequence"/>
</dbReference>
<protein>
    <submittedName>
        <fullName evidence="2">Peripherin-like</fullName>
    </submittedName>
</protein>
<keyword evidence="1" id="KW-0175">Coiled coil</keyword>
<evidence type="ECO:0000313" key="2">
    <source>
        <dbReference type="EMBL" id="KPP59048.1"/>
    </source>
</evidence>
<comment type="caution">
    <text evidence="2">The sequence shown here is derived from an EMBL/GenBank/DDBJ whole genome shotgun (WGS) entry which is preliminary data.</text>
</comment>
<organism evidence="2 3">
    <name type="scientific">Scleropages formosus</name>
    <name type="common">Asian bonytongue</name>
    <name type="synonym">Osteoglossum formosum</name>
    <dbReference type="NCBI Taxonomy" id="113540"/>
    <lineage>
        <taxon>Eukaryota</taxon>
        <taxon>Metazoa</taxon>
        <taxon>Chordata</taxon>
        <taxon>Craniata</taxon>
        <taxon>Vertebrata</taxon>
        <taxon>Euteleostomi</taxon>
        <taxon>Actinopterygii</taxon>
        <taxon>Neopterygii</taxon>
        <taxon>Teleostei</taxon>
        <taxon>Osteoglossocephala</taxon>
        <taxon>Osteoglossomorpha</taxon>
        <taxon>Osteoglossiformes</taxon>
        <taxon>Osteoglossidae</taxon>
        <taxon>Scleropages</taxon>
    </lineage>
</organism>
<evidence type="ECO:0000256" key="1">
    <source>
        <dbReference type="SAM" id="Coils"/>
    </source>
</evidence>
<evidence type="ECO:0000313" key="3">
    <source>
        <dbReference type="Proteomes" id="UP000034805"/>
    </source>
</evidence>
<dbReference type="EMBL" id="JARO02012774">
    <property type="protein sequence ID" value="KPP59048.1"/>
    <property type="molecule type" value="Genomic_DNA"/>
</dbReference>
<reference evidence="2 3" key="1">
    <citation type="submission" date="2015-08" db="EMBL/GenBank/DDBJ databases">
        <title>The genome of the Asian arowana (Scleropages formosus).</title>
        <authorList>
            <person name="Tan M.H."/>
            <person name="Gan H.M."/>
            <person name="Croft L.J."/>
            <person name="Austin C.M."/>
        </authorList>
    </citation>
    <scope>NUCLEOTIDE SEQUENCE [LARGE SCALE GENOMIC DNA]</scope>
    <source>
        <strain evidence="2">Aro1</strain>
    </source>
</reference>
<proteinExistence type="predicted"/>
<gene>
    <name evidence="2" type="ORF">Z043_123075</name>
</gene>
<feature type="coiled-coil region" evidence="1">
    <location>
        <begin position="63"/>
        <end position="111"/>
    </location>
</feature>
<dbReference type="AlphaFoldDB" id="A0A0P7WCW7"/>
<name>A0A0P7WCW7_SCLFO</name>
<sequence length="115" mass="12812">MGPPYGVSVLLITLSTRCPQGFAEPMSKEQVDALVRAVESLLAGAAQLQARCREESVHASAMAAQLREESERLRAQSETVQLDMEDIQKRLEELLDTKAAFEARERQARKLSKQL</sequence>